<dbReference type="Gene3D" id="3.10.50.40">
    <property type="match status" value="1"/>
</dbReference>
<comment type="caution">
    <text evidence="8">The sequence shown here is derived from an EMBL/GenBank/DDBJ whole genome shotgun (WGS) entry which is preliminary data.</text>
</comment>
<evidence type="ECO:0000256" key="3">
    <source>
        <dbReference type="ARBA" id="ARBA00013194"/>
    </source>
</evidence>
<dbReference type="SUPFAM" id="SSF109998">
    <property type="entry name" value="Triger factor/SurA peptide-binding domain-like"/>
    <property type="match status" value="1"/>
</dbReference>
<protein>
    <recommendedName>
        <fullName evidence="3">peptidylprolyl isomerase</fullName>
        <ecNumber evidence="3">5.2.1.8</ecNumber>
    </recommendedName>
</protein>
<dbReference type="InterPro" id="IPR023058">
    <property type="entry name" value="PPIase_PpiC_CS"/>
</dbReference>
<evidence type="ECO:0000256" key="6">
    <source>
        <dbReference type="SAM" id="SignalP"/>
    </source>
</evidence>
<evidence type="ECO:0000256" key="4">
    <source>
        <dbReference type="ARBA" id="ARBA00023110"/>
    </source>
</evidence>
<dbReference type="GO" id="GO:0003755">
    <property type="term" value="F:peptidyl-prolyl cis-trans isomerase activity"/>
    <property type="evidence" value="ECO:0007669"/>
    <property type="project" value="UniProtKB-EC"/>
</dbReference>
<name>A0ABU0W5G0_9GAMM</name>
<evidence type="ECO:0000259" key="7">
    <source>
        <dbReference type="PROSITE" id="PS50198"/>
    </source>
</evidence>
<dbReference type="EC" id="5.2.1.8" evidence="3"/>
<keyword evidence="6" id="KW-0732">Signal</keyword>
<keyword evidence="4 5" id="KW-0697">Rotamase</keyword>
<evidence type="ECO:0000313" key="8">
    <source>
        <dbReference type="EMBL" id="MDQ2069158.1"/>
    </source>
</evidence>
<organism evidence="8 9">
    <name type="scientific">Natronospira bacteriovora</name>
    <dbReference type="NCBI Taxonomy" id="3069753"/>
    <lineage>
        <taxon>Bacteria</taxon>
        <taxon>Pseudomonadati</taxon>
        <taxon>Pseudomonadota</taxon>
        <taxon>Gammaproteobacteria</taxon>
        <taxon>Natronospirales</taxon>
        <taxon>Natronospiraceae</taxon>
        <taxon>Natronospira</taxon>
    </lineage>
</organism>
<dbReference type="PANTHER" id="PTHR47245">
    <property type="entry name" value="PEPTIDYLPROLYL ISOMERASE"/>
    <property type="match status" value="1"/>
</dbReference>
<dbReference type="PROSITE" id="PS51257">
    <property type="entry name" value="PROKAR_LIPOPROTEIN"/>
    <property type="match status" value="1"/>
</dbReference>
<dbReference type="RefSeq" id="WP_306727651.1">
    <property type="nucleotide sequence ID" value="NZ_JAVDDT010000002.1"/>
</dbReference>
<comment type="similarity">
    <text evidence="2">Belongs to the PpiC/parvulin rotamase family.</text>
</comment>
<dbReference type="PROSITE" id="PS01096">
    <property type="entry name" value="PPIC_PPIASE_1"/>
    <property type="match status" value="1"/>
</dbReference>
<sequence>MKKLLVSLTASSLFLVAACGDTDREGDDYRDLGGDTLATVNGEAVSEELLNAFIAQYPNVDPASIPTEQRDQLADHIINLVLLTAEAERRGLSRDPEVRAAIALERMQTLADRMIRQLEEDEPVSDEEIQALYDERFGDVREYRASHILVDDETLANELLARVQAGEDFADLATEYSRDGSATDGGDLGWFNADQMVPPFAEAVRRTEVGTVRDEVVETNFGWHLVKVVDSRDGDAPAMEEVREDLVNRIRQEKVQRYVSELRENAEVEKH</sequence>
<dbReference type="Gene3D" id="1.10.8.1040">
    <property type="match status" value="1"/>
</dbReference>
<dbReference type="PROSITE" id="PS50198">
    <property type="entry name" value="PPIC_PPIASE_2"/>
    <property type="match status" value="1"/>
</dbReference>
<comment type="catalytic activity">
    <reaction evidence="1">
        <text>[protein]-peptidylproline (omega=180) = [protein]-peptidylproline (omega=0)</text>
        <dbReference type="Rhea" id="RHEA:16237"/>
        <dbReference type="Rhea" id="RHEA-COMP:10747"/>
        <dbReference type="Rhea" id="RHEA-COMP:10748"/>
        <dbReference type="ChEBI" id="CHEBI:83833"/>
        <dbReference type="ChEBI" id="CHEBI:83834"/>
        <dbReference type="EC" id="5.2.1.8"/>
    </reaction>
</comment>
<dbReference type="Proteomes" id="UP001239019">
    <property type="component" value="Unassembled WGS sequence"/>
</dbReference>
<gene>
    <name evidence="8" type="ORF">RBH19_04670</name>
</gene>
<dbReference type="Pfam" id="PF13616">
    <property type="entry name" value="Rotamase_3"/>
    <property type="match status" value="1"/>
</dbReference>
<dbReference type="InterPro" id="IPR050245">
    <property type="entry name" value="PrsA_foldase"/>
</dbReference>
<proteinExistence type="inferred from homology"/>
<keyword evidence="5 8" id="KW-0413">Isomerase</keyword>
<evidence type="ECO:0000256" key="2">
    <source>
        <dbReference type="ARBA" id="ARBA00007656"/>
    </source>
</evidence>
<dbReference type="EMBL" id="JAVDDT010000002">
    <property type="protein sequence ID" value="MDQ2069158.1"/>
    <property type="molecule type" value="Genomic_DNA"/>
</dbReference>
<feature type="domain" description="PpiC" evidence="7">
    <location>
        <begin position="140"/>
        <end position="230"/>
    </location>
</feature>
<dbReference type="SUPFAM" id="SSF54534">
    <property type="entry name" value="FKBP-like"/>
    <property type="match status" value="1"/>
</dbReference>
<feature type="chain" id="PRO_5046666901" description="peptidylprolyl isomerase" evidence="6">
    <location>
        <begin position="18"/>
        <end position="271"/>
    </location>
</feature>
<evidence type="ECO:0000256" key="1">
    <source>
        <dbReference type="ARBA" id="ARBA00000971"/>
    </source>
</evidence>
<reference evidence="8 9" key="1">
    <citation type="submission" date="2023-08" db="EMBL/GenBank/DDBJ databases">
        <title>Whole-genome sequencing of halo(alkali)philic microorganisms from hypersaline lakes.</title>
        <authorList>
            <person name="Sorokin D.Y."/>
            <person name="Abbas B."/>
            <person name="Merkel A.Y."/>
        </authorList>
    </citation>
    <scope>NUCLEOTIDE SEQUENCE [LARGE SCALE GENOMIC DNA]</scope>
    <source>
        <strain evidence="8 9">AB-CW4</strain>
    </source>
</reference>
<dbReference type="InterPro" id="IPR046357">
    <property type="entry name" value="PPIase_dom_sf"/>
</dbReference>
<dbReference type="InterPro" id="IPR000297">
    <property type="entry name" value="PPIase_PpiC"/>
</dbReference>
<evidence type="ECO:0000313" key="9">
    <source>
        <dbReference type="Proteomes" id="UP001239019"/>
    </source>
</evidence>
<dbReference type="InterPro" id="IPR027304">
    <property type="entry name" value="Trigger_fact/SurA_dom_sf"/>
</dbReference>
<evidence type="ECO:0000256" key="5">
    <source>
        <dbReference type="PROSITE-ProRule" id="PRU00278"/>
    </source>
</evidence>
<keyword evidence="9" id="KW-1185">Reference proteome</keyword>
<accession>A0ABU0W5G0</accession>
<dbReference type="PANTHER" id="PTHR47245:SF2">
    <property type="entry name" value="PEPTIDYL-PROLYL CIS-TRANS ISOMERASE HP_0175-RELATED"/>
    <property type="match status" value="1"/>
</dbReference>
<feature type="signal peptide" evidence="6">
    <location>
        <begin position="1"/>
        <end position="17"/>
    </location>
</feature>